<gene>
    <name evidence="1" type="ordered locus">Os09g0415750</name>
    <name evidence="1" type="ORF">OSNPB_090415750</name>
</gene>
<sequence length="98" mass="11151">MPLPVIHILPRELHRSVLILARGIIRVAIRARLKLLRRRNEIARPCLLSEVRVEAKVRQDCAVRSLRDLQRNAVPLSKSALLPCPKDVEEAAHANHYA</sequence>
<name>A0A0N7KQT1_ORYSJ</name>
<dbReference type="Proteomes" id="UP000059680">
    <property type="component" value="Chromosome 9"/>
</dbReference>
<dbReference type="PaxDb" id="39947-A0A0N7KQT1"/>
<reference evidence="2" key="1">
    <citation type="journal article" date="2005" name="Nature">
        <title>The map-based sequence of the rice genome.</title>
        <authorList>
            <consortium name="International rice genome sequencing project (IRGSP)"/>
            <person name="Matsumoto T."/>
            <person name="Wu J."/>
            <person name="Kanamori H."/>
            <person name="Katayose Y."/>
            <person name="Fujisawa M."/>
            <person name="Namiki N."/>
            <person name="Mizuno H."/>
            <person name="Yamamoto K."/>
            <person name="Antonio B.A."/>
            <person name="Baba T."/>
            <person name="Sakata K."/>
            <person name="Nagamura Y."/>
            <person name="Aoki H."/>
            <person name="Arikawa K."/>
            <person name="Arita K."/>
            <person name="Bito T."/>
            <person name="Chiden Y."/>
            <person name="Fujitsuka N."/>
            <person name="Fukunaka R."/>
            <person name="Hamada M."/>
            <person name="Harada C."/>
            <person name="Hayashi A."/>
            <person name="Hijishita S."/>
            <person name="Honda M."/>
            <person name="Hosokawa S."/>
            <person name="Ichikawa Y."/>
            <person name="Idonuma A."/>
            <person name="Iijima M."/>
            <person name="Ikeda M."/>
            <person name="Ikeno M."/>
            <person name="Ito K."/>
            <person name="Ito S."/>
            <person name="Ito T."/>
            <person name="Ito Y."/>
            <person name="Ito Y."/>
            <person name="Iwabuchi A."/>
            <person name="Kamiya K."/>
            <person name="Karasawa W."/>
            <person name="Kurita K."/>
            <person name="Katagiri S."/>
            <person name="Kikuta A."/>
            <person name="Kobayashi H."/>
            <person name="Kobayashi N."/>
            <person name="Machita K."/>
            <person name="Maehara T."/>
            <person name="Masukawa M."/>
            <person name="Mizubayashi T."/>
            <person name="Mukai Y."/>
            <person name="Nagasaki H."/>
            <person name="Nagata Y."/>
            <person name="Naito S."/>
            <person name="Nakashima M."/>
            <person name="Nakama Y."/>
            <person name="Nakamichi Y."/>
            <person name="Nakamura M."/>
            <person name="Meguro A."/>
            <person name="Negishi M."/>
            <person name="Ohta I."/>
            <person name="Ohta T."/>
            <person name="Okamoto M."/>
            <person name="Ono N."/>
            <person name="Saji S."/>
            <person name="Sakaguchi M."/>
            <person name="Sakai K."/>
            <person name="Shibata M."/>
            <person name="Shimokawa T."/>
            <person name="Song J."/>
            <person name="Takazaki Y."/>
            <person name="Terasawa K."/>
            <person name="Tsugane M."/>
            <person name="Tsuji K."/>
            <person name="Ueda S."/>
            <person name="Waki K."/>
            <person name="Yamagata H."/>
            <person name="Yamamoto M."/>
            <person name="Yamamoto S."/>
            <person name="Yamane H."/>
            <person name="Yoshiki S."/>
            <person name="Yoshihara R."/>
            <person name="Yukawa K."/>
            <person name="Zhong H."/>
            <person name="Yano M."/>
            <person name="Yuan Q."/>
            <person name="Ouyang S."/>
            <person name="Liu J."/>
            <person name="Jones K.M."/>
            <person name="Gansberger K."/>
            <person name="Moffat K."/>
            <person name="Hill J."/>
            <person name="Bera J."/>
            <person name="Fadrosh D."/>
            <person name="Jin S."/>
            <person name="Johri S."/>
            <person name="Kim M."/>
            <person name="Overton L."/>
            <person name="Reardon M."/>
            <person name="Tsitrin T."/>
            <person name="Vuong H."/>
            <person name="Weaver B."/>
            <person name="Ciecko A."/>
            <person name="Tallon L."/>
            <person name="Jackson J."/>
            <person name="Pai G."/>
            <person name="Aken S.V."/>
            <person name="Utterback T."/>
            <person name="Reidmuller S."/>
            <person name="Feldblyum T."/>
            <person name="Hsiao J."/>
            <person name="Zismann V."/>
            <person name="Iobst S."/>
            <person name="de Vazeille A.R."/>
            <person name="Buell C.R."/>
            <person name="Ying K."/>
            <person name="Li Y."/>
            <person name="Lu T."/>
            <person name="Huang Y."/>
            <person name="Zhao Q."/>
            <person name="Feng Q."/>
            <person name="Zhang L."/>
            <person name="Zhu J."/>
            <person name="Weng Q."/>
            <person name="Mu J."/>
            <person name="Lu Y."/>
            <person name="Fan D."/>
            <person name="Liu Y."/>
            <person name="Guan J."/>
            <person name="Zhang Y."/>
            <person name="Yu S."/>
            <person name="Liu X."/>
            <person name="Zhang Y."/>
            <person name="Hong G."/>
            <person name="Han B."/>
            <person name="Choisne N."/>
            <person name="Demange N."/>
            <person name="Orjeda G."/>
            <person name="Samain S."/>
            <person name="Cattolico L."/>
            <person name="Pelletier E."/>
            <person name="Couloux A."/>
            <person name="Segurens B."/>
            <person name="Wincker P."/>
            <person name="D'Hont A."/>
            <person name="Scarpelli C."/>
            <person name="Weissenbach J."/>
            <person name="Salanoubat M."/>
            <person name="Quetier F."/>
            <person name="Yu Y."/>
            <person name="Kim H.R."/>
            <person name="Rambo T."/>
            <person name="Currie J."/>
            <person name="Collura K."/>
            <person name="Luo M."/>
            <person name="Yang T."/>
            <person name="Ammiraju J.S.S."/>
            <person name="Engler F."/>
            <person name="Soderlund C."/>
            <person name="Wing R.A."/>
            <person name="Palmer L.E."/>
            <person name="de la Bastide M."/>
            <person name="Spiegel L."/>
            <person name="Nascimento L."/>
            <person name="Zutavern T."/>
            <person name="O'Shaughnessy A."/>
            <person name="Dike S."/>
            <person name="Dedhia N."/>
            <person name="Preston R."/>
            <person name="Balija V."/>
            <person name="McCombie W.R."/>
            <person name="Chow T."/>
            <person name="Chen H."/>
            <person name="Chung M."/>
            <person name="Chen C."/>
            <person name="Shaw J."/>
            <person name="Wu H."/>
            <person name="Hsiao K."/>
            <person name="Chao Y."/>
            <person name="Chu M."/>
            <person name="Cheng C."/>
            <person name="Hour A."/>
            <person name="Lee P."/>
            <person name="Lin S."/>
            <person name="Lin Y."/>
            <person name="Liou J."/>
            <person name="Liu S."/>
            <person name="Hsing Y."/>
            <person name="Raghuvanshi S."/>
            <person name="Mohanty A."/>
            <person name="Bharti A.K."/>
            <person name="Gaur A."/>
            <person name="Gupta V."/>
            <person name="Kumar D."/>
            <person name="Ravi V."/>
            <person name="Vij S."/>
            <person name="Kapur A."/>
            <person name="Khurana P."/>
            <person name="Khurana P."/>
            <person name="Khurana J.P."/>
            <person name="Tyagi A.K."/>
            <person name="Gaikwad K."/>
            <person name="Singh A."/>
            <person name="Dalal V."/>
            <person name="Srivastava S."/>
            <person name="Dixit A."/>
            <person name="Pal A.K."/>
            <person name="Ghazi I.A."/>
            <person name="Yadav M."/>
            <person name="Pandit A."/>
            <person name="Bhargava A."/>
            <person name="Sureshbabu K."/>
            <person name="Batra K."/>
            <person name="Sharma T.R."/>
            <person name="Mohapatra T."/>
            <person name="Singh N.K."/>
            <person name="Messing J."/>
            <person name="Nelson A.B."/>
            <person name="Fuks G."/>
            <person name="Kavchok S."/>
            <person name="Keizer G."/>
            <person name="Linton E."/>
            <person name="Llaca V."/>
            <person name="Song R."/>
            <person name="Tanyolac B."/>
            <person name="Young S."/>
            <person name="Ho-Il K."/>
            <person name="Hahn J.H."/>
            <person name="Sangsakoo G."/>
            <person name="Vanavichit A."/>
            <person name="de Mattos Luiz.A.T."/>
            <person name="Zimmer P.D."/>
            <person name="Malone G."/>
            <person name="Dellagostin O."/>
            <person name="de Oliveira A.C."/>
            <person name="Bevan M."/>
            <person name="Bancroft I."/>
            <person name="Minx P."/>
            <person name="Cordum H."/>
            <person name="Wilson R."/>
            <person name="Cheng Z."/>
            <person name="Jin W."/>
            <person name="Jiang J."/>
            <person name="Leong S.A."/>
            <person name="Iwama H."/>
            <person name="Gojobori T."/>
            <person name="Itoh T."/>
            <person name="Niimura Y."/>
            <person name="Fujii Y."/>
            <person name="Habara T."/>
            <person name="Sakai H."/>
            <person name="Sato Y."/>
            <person name="Wilson G."/>
            <person name="Kumar K."/>
            <person name="McCouch S."/>
            <person name="Juretic N."/>
            <person name="Hoen D."/>
            <person name="Wright S."/>
            <person name="Bruskiewich R."/>
            <person name="Bureau T."/>
            <person name="Miyao A."/>
            <person name="Hirochika H."/>
            <person name="Nishikawa T."/>
            <person name="Kadowaki K."/>
            <person name="Sugiura M."/>
            <person name="Burr B."/>
            <person name="Sasaki T."/>
        </authorList>
    </citation>
    <scope>NUCLEOTIDE SEQUENCE [LARGE SCALE GENOMIC DNA]</scope>
    <source>
        <strain evidence="2">cv. Nipponbare</strain>
    </source>
</reference>
<dbReference type="InParanoid" id="A0A0N7KQT1"/>
<dbReference type="EMBL" id="AP014965">
    <property type="protein sequence ID" value="BAT08082.1"/>
    <property type="molecule type" value="Genomic_DNA"/>
</dbReference>
<accession>A0A0N7KQT1</accession>
<organism evidence="1 2">
    <name type="scientific">Oryza sativa subsp. japonica</name>
    <name type="common">Rice</name>
    <dbReference type="NCBI Taxonomy" id="39947"/>
    <lineage>
        <taxon>Eukaryota</taxon>
        <taxon>Viridiplantae</taxon>
        <taxon>Streptophyta</taxon>
        <taxon>Embryophyta</taxon>
        <taxon>Tracheophyta</taxon>
        <taxon>Spermatophyta</taxon>
        <taxon>Magnoliopsida</taxon>
        <taxon>Liliopsida</taxon>
        <taxon>Poales</taxon>
        <taxon>Poaceae</taxon>
        <taxon>BOP clade</taxon>
        <taxon>Oryzoideae</taxon>
        <taxon>Oryzeae</taxon>
        <taxon>Oryzinae</taxon>
        <taxon>Oryza</taxon>
        <taxon>Oryza sativa</taxon>
    </lineage>
</organism>
<evidence type="ECO:0000313" key="2">
    <source>
        <dbReference type="Proteomes" id="UP000059680"/>
    </source>
</evidence>
<proteinExistence type="predicted"/>
<dbReference type="Gramene" id="Os09t0415750-00">
    <property type="protein sequence ID" value="Os09t0415750-00"/>
    <property type="gene ID" value="Os09g0415750"/>
</dbReference>
<reference evidence="1 2" key="2">
    <citation type="journal article" date="2013" name="Plant Cell Physiol.">
        <title>Rice Annotation Project Database (RAP-DB): an integrative and interactive database for rice genomics.</title>
        <authorList>
            <person name="Sakai H."/>
            <person name="Lee S.S."/>
            <person name="Tanaka T."/>
            <person name="Numa H."/>
            <person name="Kim J."/>
            <person name="Kawahara Y."/>
            <person name="Wakimoto H."/>
            <person name="Yang C.C."/>
            <person name="Iwamoto M."/>
            <person name="Abe T."/>
            <person name="Yamada Y."/>
            <person name="Muto A."/>
            <person name="Inokuchi H."/>
            <person name="Ikemura T."/>
            <person name="Matsumoto T."/>
            <person name="Sasaki T."/>
            <person name="Itoh T."/>
        </authorList>
    </citation>
    <scope>NUCLEOTIDE SEQUENCE [LARGE SCALE GENOMIC DNA]</scope>
    <source>
        <strain evidence="2">cv. Nipponbare</strain>
    </source>
</reference>
<keyword evidence="2" id="KW-1185">Reference proteome</keyword>
<evidence type="ECO:0000313" key="1">
    <source>
        <dbReference type="EMBL" id="BAT08082.1"/>
    </source>
</evidence>
<dbReference type="AlphaFoldDB" id="A0A0N7KQT1"/>
<reference evidence="1 2" key="3">
    <citation type="journal article" date="2013" name="Rice">
        <title>Improvement of the Oryza sativa Nipponbare reference genome using next generation sequence and optical map data.</title>
        <authorList>
            <person name="Kawahara Y."/>
            <person name="de la Bastide M."/>
            <person name="Hamilton J.P."/>
            <person name="Kanamori H."/>
            <person name="McCombie W.R."/>
            <person name="Ouyang S."/>
            <person name="Schwartz D.C."/>
            <person name="Tanaka T."/>
            <person name="Wu J."/>
            <person name="Zhou S."/>
            <person name="Childs K.L."/>
            <person name="Davidson R.M."/>
            <person name="Lin H."/>
            <person name="Quesada-Ocampo L."/>
            <person name="Vaillancourt B."/>
            <person name="Sakai H."/>
            <person name="Lee S.S."/>
            <person name="Kim J."/>
            <person name="Numa H."/>
            <person name="Itoh T."/>
            <person name="Buell C.R."/>
            <person name="Matsumoto T."/>
        </authorList>
    </citation>
    <scope>NUCLEOTIDE SEQUENCE [LARGE SCALE GENOMIC DNA]</scope>
    <source>
        <strain evidence="2">cv. Nipponbare</strain>
    </source>
</reference>
<protein>
    <submittedName>
        <fullName evidence="1">Os09g0415750 protein</fullName>
    </submittedName>
</protein>